<keyword evidence="1" id="KW-0732">Signal</keyword>
<dbReference type="PaxDb" id="29760-VIT_10s0071g00060.t01"/>
<evidence type="ECO:0000256" key="1">
    <source>
        <dbReference type="SAM" id="SignalP"/>
    </source>
</evidence>
<gene>
    <name evidence="2" type="ordered locus">VIT_10s0071g00060</name>
</gene>
<proteinExistence type="predicted"/>
<dbReference type="HOGENOM" id="CLU_1762094_0_0_1"/>
<evidence type="ECO:0000313" key="2">
    <source>
        <dbReference type="EMBL" id="CBI35406.3"/>
    </source>
</evidence>
<feature type="signal peptide" evidence="1">
    <location>
        <begin position="1"/>
        <end position="21"/>
    </location>
</feature>
<keyword evidence="3" id="KW-1185">Reference proteome</keyword>
<dbReference type="AlphaFoldDB" id="D7TY31"/>
<dbReference type="Proteomes" id="UP000009183">
    <property type="component" value="Chromosome 10"/>
</dbReference>
<protein>
    <recommendedName>
        <fullName evidence="4">Secreted protein</fullName>
    </recommendedName>
</protein>
<sequence>MKTFFLLYFVPLFLFFSPSCTQHKKFLCSSHWRNVYIYVCENEYIHTLGLLTCLTKIHLVIIKMFGHHLSYVWSCKKQRRNTPERDALEAKSITPSTTIRRKKLSPHARPSAHWKIASSTPIRMKDGPSHGQVHHPPPYLQLFQDQVI</sequence>
<name>D7TY31_VITVI</name>
<feature type="chain" id="PRO_5003106651" description="Secreted protein" evidence="1">
    <location>
        <begin position="22"/>
        <end position="148"/>
    </location>
</feature>
<accession>D7TY31</accession>
<dbReference type="EMBL" id="FN596260">
    <property type="protein sequence ID" value="CBI35406.3"/>
    <property type="molecule type" value="Genomic_DNA"/>
</dbReference>
<evidence type="ECO:0000313" key="3">
    <source>
        <dbReference type="Proteomes" id="UP000009183"/>
    </source>
</evidence>
<organism evidence="2 3">
    <name type="scientific">Vitis vinifera</name>
    <name type="common">Grape</name>
    <dbReference type="NCBI Taxonomy" id="29760"/>
    <lineage>
        <taxon>Eukaryota</taxon>
        <taxon>Viridiplantae</taxon>
        <taxon>Streptophyta</taxon>
        <taxon>Embryophyta</taxon>
        <taxon>Tracheophyta</taxon>
        <taxon>Spermatophyta</taxon>
        <taxon>Magnoliopsida</taxon>
        <taxon>eudicotyledons</taxon>
        <taxon>Gunneridae</taxon>
        <taxon>Pentapetalae</taxon>
        <taxon>rosids</taxon>
        <taxon>Vitales</taxon>
        <taxon>Vitaceae</taxon>
        <taxon>Viteae</taxon>
        <taxon>Vitis</taxon>
    </lineage>
</organism>
<dbReference type="InParanoid" id="D7TY31"/>
<evidence type="ECO:0008006" key="4">
    <source>
        <dbReference type="Google" id="ProtNLM"/>
    </source>
</evidence>
<reference evidence="3" key="1">
    <citation type="journal article" date="2007" name="Nature">
        <title>The grapevine genome sequence suggests ancestral hexaploidization in major angiosperm phyla.</title>
        <authorList>
            <consortium name="The French-Italian Public Consortium for Grapevine Genome Characterization."/>
            <person name="Jaillon O."/>
            <person name="Aury J.-M."/>
            <person name="Noel B."/>
            <person name="Policriti A."/>
            <person name="Clepet C."/>
            <person name="Casagrande A."/>
            <person name="Choisne N."/>
            <person name="Aubourg S."/>
            <person name="Vitulo N."/>
            <person name="Jubin C."/>
            <person name="Vezzi A."/>
            <person name="Legeai F."/>
            <person name="Hugueney P."/>
            <person name="Dasilva C."/>
            <person name="Horner D."/>
            <person name="Mica E."/>
            <person name="Jublot D."/>
            <person name="Poulain J."/>
            <person name="Bruyere C."/>
            <person name="Billault A."/>
            <person name="Segurens B."/>
            <person name="Gouyvenoux M."/>
            <person name="Ugarte E."/>
            <person name="Cattonaro F."/>
            <person name="Anthouard V."/>
            <person name="Vico V."/>
            <person name="Del Fabbro C."/>
            <person name="Alaux M."/>
            <person name="Di Gaspero G."/>
            <person name="Dumas V."/>
            <person name="Felice N."/>
            <person name="Paillard S."/>
            <person name="Juman I."/>
            <person name="Moroldo M."/>
            <person name="Scalabrin S."/>
            <person name="Canaguier A."/>
            <person name="Le Clainche I."/>
            <person name="Malacrida G."/>
            <person name="Durand E."/>
            <person name="Pesole G."/>
            <person name="Laucou V."/>
            <person name="Chatelet P."/>
            <person name="Merdinoglu D."/>
            <person name="Delledonne M."/>
            <person name="Pezzotti M."/>
            <person name="Lecharny A."/>
            <person name="Scarpelli C."/>
            <person name="Artiguenave F."/>
            <person name="Pe M.E."/>
            <person name="Valle G."/>
            <person name="Morgante M."/>
            <person name="Caboche M."/>
            <person name="Adam-Blondon A.-F."/>
            <person name="Weissenbach J."/>
            <person name="Quetier F."/>
            <person name="Wincker P."/>
        </authorList>
    </citation>
    <scope>NUCLEOTIDE SEQUENCE [LARGE SCALE GENOMIC DNA]</scope>
    <source>
        <strain evidence="3">cv. Pinot noir / PN40024</strain>
    </source>
</reference>